<gene>
    <name evidence="4" type="ORF">G1H11_04410</name>
</gene>
<protein>
    <submittedName>
        <fullName evidence="4">Alpha/beta hydrolase</fullName>
    </submittedName>
</protein>
<dbReference type="PRINTS" id="PR00111">
    <property type="entry name" value="ABHYDROLASE"/>
</dbReference>
<dbReference type="Proteomes" id="UP000469185">
    <property type="component" value="Unassembled WGS sequence"/>
</dbReference>
<dbReference type="Gene3D" id="3.40.50.1820">
    <property type="entry name" value="alpha/beta hydrolase"/>
    <property type="match status" value="1"/>
</dbReference>
<evidence type="ECO:0000256" key="2">
    <source>
        <dbReference type="ARBA" id="ARBA00022801"/>
    </source>
</evidence>
<dbReference type="InterPro" id="IPR029058">
    <property type="entry name" value="AB_hydrolase_fold"/>
</dbReference>
<keyword evidence="2 4" id="KW-0378">Hydrolase</keyword>
<dbReference type="PANTHER" id="PTHR43798">
    <property type="entry name" value="MONOACYLGLYCEROL LIPASE"/>
    <property type="match status" value="1"/>
</dbReference>
<dbReference type="InterPro" id="IPR002410">
    <property type="entry name" value="Peptidase_S33"/>
</dbReference>
<evidence type="ECO:0000259" key="3">
    <source>
        <dbReference type="Pfam" id="PF00561"/>
    </source>
</evidence>
<dbReference type="InterPro" id="IPR000073">
    <property type="entry name" value="AB_hydrolase_1"/>
</dbReference>
<comment type="similarity">
    <text evidence="1">Belongs to the peptidase S33 family.</text>
</comment>
<proteinExistence type="inferred from homology"/>
<dbReference type="Pfam" id="PF00561">
    <property type="entry name" value="Abhydrolase_1"/>
    <property type="match status" value="1"/>
</dbReference>
<keyword evidence="5" id="KW-1185">Reference proteome</keyword>
<organism evidence="4 5">
    <name type="scientific">Phytoactinopolyspora alkaliphila</name>
    <dbReference type="NCBI Taxonomy" id="1783498"/>
    <lineage>
        <taxon>Bacteria</taxon>
        <taxon>Bacillati</taxon>
        <taxon>Actinomycetota</taxon>
        <taxon>Actinomycetes</taxon>
        <taxon>Jiangellales</taxon>
        <taxon>Jiangellaceae</taxon>
        <taxon>Phytoactinopolyspora</taxon>
    </lineage>
</organism>
<reference evidence="4 5" key="1">
    <citation type="submission" date="2020-02" db="EMBL/GenBank/DDBJ databases">
        <authorList>
            <person name="Li X.-J."/>
            <person name="Feng X.-M."/>
        </authorList>
    </citation>
    <scope>NUCLEOTIDE SEQUENCE [LARGE SCALE GENOMIC DNA]</scope>
    <source>
        <strain evidence="4 5">CGMCC 4.7225</strain>
    </source>
</reference>
<feature type="domain" description="AB hydrolase-1" evidence="3">
    <location>
        <begin position="22"/>
        <end position="127"/>
    </location>
</feature>
<dbReference type="GO" id="GO:0016020">
    <property type="term" value="C:membrane"/>
    <property type="evidence" value="ECO:0007669"/>
    <property type="project" value="TreeGrafter"/>
</dbReference>
<evidence type="ECO:0000313" key="5">
    <source>
        <dbReference type="Proteomes" id="UP000469185"/>
    </source>
</evidence>
<dbReference type="GO" id="GO:0006508">
    <property type="term" value="P:proteolysis"/>
    <property type="evidence" value="ECO:0007669"/>
    <property type="project" value="InterPro"/>
</dbReference>
<comment type="caution">
    <text evidence="4">The sequence shown here is derived from an EMBL/GenBank/DDBJ whole genome shotgun (WGS) entry which is preliminary data.</text>
</comment>
<accession>A0A6N9YI49</accession>
<dbReference type="RefSeq" id="WP_163816428.1">
    <property type="nucleotide sequence ID" value="NZ_JAAGOB010000002.1"/>
</dbReference>
<evidence type="ECO:0000256" key="1">
    <source>
        <dbReference type="ARBA" id="ARBA00010088"/>
    </source>
</evidence>
<dbReference type="EMBL" id="JAAGOB010000002">
    <property type="protein sequence ID" value="NED94549.1"/>
    <property type="molecule type" value="Genomic_DNA"/>
</dbReference>
<dbReference type="GO" id="GO:0004177">
    <property type="term" value="F:aminopeptidase activity"/>
    <property type="evidence" value="ECO:0007669"/>
    <property type="project" value="UniProtKB-EC"/>
</dbReference>
<evidence type="ECO:0000313" key="4">
    <source>
        <dbReference type="EMBL" id="NED94549.1"/>
    </source>
</evidence>
<name>A0A6N9YI49_9ACTN</name>
<dbReference type="SUPFAM" id="SSF53474">
    <property type="entry name" value="alpha/beta-Hydrolases"/>
    <property type="match status" value="1"/>
</dbReference>
<dbReference type="AlphaFoldDB" id="A0A6N9YI49"/>
<dbReference type="PANTHER" id="PTHR43798:SF33">
    <property type="entry name" value="HYDROLASE, PUTATIVE (AFU_ORTHOLOGUE AFUA_2G14860)-RELATED"/>
    <property type="match status" value="1"/>
</dbReference>
<dbReference type="InterPro" id="IPR050266">
    <property type="entry name" value="AB_hydrolase_sf"/>
</dbReference>
<dbReference type="PRINTS" id="PR00793">
    <property type="entry name" value="PROAMNOPTASE"/>
</dbReference>
<sequence length="283" mass="31305">MIVEINGNPLDVELLGDNPDAPLLIAHHGAPGLGSKREPLAAFGHLADIFRVLVFDARGSGKSGDTPPFTHEQWVADIDALREWAGAETFVMAGGSYGGFLSMEYAIVHPERLRAMVLRDTAADQSHDDLALANARASARVEIDEEKLMRIMEGRVYDNDDFRECWAEILPLYDYDFDPATLPERIAAVDYHYATHNFAFSVNKHKYDVKPGLPNVSCPTLVTVGRADWITPVECSETIASLIPDSTLVIFEKSGHSPPLEEPELFQSVVRRFLVERVLTSGT</sequence>